<reference evidence="1 2" key="1">
    <citation type="journal article" date="2022" name="New Phytol.">
        <title>Ecological generalism drives hyperdiversity of secondary metabolite gene clusters in xylarialean endophytes.</title>
        <authorList>
            <person name="Franco M.E.E."/>
            <person name="Wisecaver J.H."/>
            <person name="Arnold A.E."/>
            <person name="Ju Y.M."/>
            <person name="Slot J.C."/>
            <person name="Ahrendt S."/>
            <person name="Moore L.P."/>
            <person name="Eastman K.E."/>
            <person name="Scott K."/>
            <person name="Konkel Z."/>
            <person name="Mondo S.J."/>
            <person name="Kuo A."/>
            <person name="Hayes R.D."/>
            <person name="Haridas S."/>
            <person name="Andreopoulos B."/>
            <person name="Riley R."/>
            <person name="LaButti K."/>
            <person name="Pangilinan J."/>
            <person name="Lipzen A."/>
            <person name="Amirebrahimi M."/>
            <person name="Yan J."/>
            <person name="Adam C."/>
            <person name="Keymanesh K."/>
            <person name="Ng V."/>
            <person name="Louie K."/>
            <person name="Northen T."/>
            <person name="Drula E."/>
            <person name="Henrissat B."/>
            <person name="Hsieh H.M."/>
            <person name="Youens-Clark K."/>
            <person name="Lutzoni F."/>
            <person name="Miadlikowska J."/>
            <person name="Eastwood D.C."/>
            <person name="Hamelin R.C."/>
            <person name="Grigoriev I.V."/>
            <person name="U'Ren J.M."/>
        </authorList>
    </citation>
    <scope>NUCLEOTIDE SEQUENCE [LARGE SCALE GENOMIC DNA]</scope>
    <source>
        <strain evidence="1 2">CBS 119005</strain>
    </source>
</reference>
<keyword evidence="2" id="KW-1185">Reference proteome</keyword>
<accession>A0ACB9Z2V6</accession>
<evidence type="ECO:0000313" key="2">
    <source>
        <dbReference type="Proteomes" id="UP001497700"/>
    </source>
</evidence>
<name>A0ACB9Z2V6_9PEZI</name>
<dbReference type="EMBL" id="MU393471">
    <property type="protein sequence ID" value="KAI4865515.1"/>
    <property type="molecule type" value="Genomic_DNA"/>
</dbReference>
<proteinExistence type="predicted"/>
<dbReference type="Proteomes" id="UP001497700">
    <property type="component" value="Unassembled WGS sequence"/>
</dbReference>
<protein>
    <submittedName>
        <fullName evidence="1">Uncharacterized protein</fullName>
    </submittedName>
</protein>
<organism evidence="1 2">
    <name type="scientific">Hypoxylon rubiginosum</name>
    <dbReference type="NCBI Taxonomy" id="110542"/>
    <lineage>
        <taxon>Eukaryota</taxon>
        <taxon>Fungi</taxon>
        <taxon>Dikarya</taxon>
        <taxon>Ascomycota</taxon>
        <taxon>Pezizomycotina</taxon>
        <taxon>Sordariomycetes</taxon>
        <taxon>Xylariomycetidae</taxon>
        <taxon>Xylariales</taxon>
        <taxon>Hypoxylaceae</taxon>
        <taxon>Hypoxylon</taxon>
    </lineage>
</organism>
<gene>
    <name evidence="1" type="ORF">F4820DRAFT_420222</name>
</gene>
<sequence length="265" mass="30644">MKSRHRKKPKTRYTMRYTMQIHDADSRSFENSPDAVSVKVEDASALMPPPASQSYFDQFLHFTPNASASFEDEFNRLASSQGFVSGSQEFRRERTKAIRDELKYHYSSQPNDTSETAQAIPQLGKDGLTDQEKLDIYQSMCREIGVDQRSTIHECRRELKKVLVNVVDYVDARRIPGKKIEIWDWDDFEKFRKYSLQDDKRIDIDEAKADGGFLSALLQKLIHPGRKREKGGRLATAVNNHRGTTRKRSSEDNVHFPKRVRISTV</sequence>
<evidence type="ECO:0000313" key="1">
    <source>
        <dbReference type="EMBL" id="KAI4865515.1"/>
    </source>
</evidence>
<comment type="caution">
    <text evidence="1">The sequence shown here is derived from an EMBL/GenBank/DDBJ whole genome shotgun (WGS) entry which is preliminary data.</text>
</comment>